<feature type="region of interest" description="Disordered" evidence="6">
    <location>
        <begin position="290"/>
        <end position="310"/>
    </location>
</feature>
<evidence type="ECO:0000256" key="1">
    <source>
        <dbReference type="ARBA" id="ARBA00004141"/>
    </source>
</evidence>
<organism evidence="9 10">
    <name type="scientific">Rhizobium soli</name>
    <dbReference type="NCBI Taxonomy" id="424798"/>
    <lineage>
        <taxon>Bacteria</taxon>
        <taxon>Pseudomonadati</taxon>
        <taxon>Pseudomonadota</taxon>
        <taxon>Alphaproteobacteria</taxon>
        <taxon>Hyphomicrobiales</taxon>
        <taxon>Rhizobiaceae</taxon>
        <taxon>Rhizobium/Agrobacterium group</taxon>
        <taxon>Rhizobium</taxon>
    </lineage>
</organism>
<protein>
    <submittedName>
        <fullName evidence="9">Drug/metabolite transporter (DMT)-like permease</fullName>
    </submittedName>
</protein>
<feature type="transmembrane region" description="Helical" evidence="7">
    <location>
        <begin position="35"/>
        <end position="55"/>
    </location>
</feature>
<evidence type="ECO:0000313" key="9">
    <source>
        <dbReference type="EMBL" id="MBB6506817.1"/>
    </source>
</evidence>
<feature type="domain" description="EamA" evidence="8">
    <location>
        <begin position="8"/>
        <end position="140"/>
    </location>
</feature>
<feature type="transmembrane region" description="Helical" evidence="7">
    <location>
        <begin position="95"/>
        <end position="116"/>
    </location>
</feature>
<evidence type="ECO:0000256" key="7">
    <source>
        <dbReference type="SAM" id="Phobius"/>
    </source>
</evidence>
<dbReference type="RefSeq" id="WP_184653294.1">
    <property type="nucleotide sequence ID" value="NZ_JACHBU010000001.1"/>
</dbReference>
<name>A0A7X0JHE6_9HYPH</name>
<comment type="subcellular location">
    <subcellularLocation>
        <location evidence="1">Membrane</location>
        <topology evidence="1">Multi-pass membrane protein</topology>
    </subcellularLocation>
</comment>
<dbReference type="EMBL" id="JACHBU010000001">
    <property type="protein sequence ID" value="MBB6506817.1"/>
    <property type="molecule type" value="Genomic_DNA"/>
</dbReference>
<feature type="compositionally biased region" description="Polar residues" evidence="6">
    <location>
        <begin position="301"/>
        <end position="310"/>
    </location>
</feature>
<feature type="transmembrane region" description="Helical" evidence="7">
    <location>
        <begin position="209"/>
        <end position="230"/>
    </location>
</feature>
<dbReference type="GO" id="GO:0016020">
    <property type="term" value="C:membrane"/>
    <property type="evidence" value="ECO:0007669"/>
    <property type="project" value="UniProtKB-SubCell"/>
</dbReference>
<keyword evidence="3 7" id="KW-0812">Transmembrane</keyword>
<feature type="transmembrane region" description="Helical" evidence="7">
    <location>
        <begin position="242"/>
        <end position="259"/>
    </location>
</feature>
<dbReference type="AlphaFoldDB" id="A0A7X0JHE6"/>
<gene>
    <name evidence="9" type="ORF">F4695_000136</name>
</gene>
<dbReference type="InterPro" id="IPR000620">
    <property type="entry name" value="EamA_dom"/>
</dbReference>
<feature type="domain" description="EamA" evidence="8">
    <location>
        <begin position="156"/>
        <end position="276"/>
    </location>
</feature>
<evidence type="ECO:0000256" key="6">
    <source>
        <dbReference type="SAM" id="MobiDB-lite"/>
    </source>
</evidence>
<evidence type="ECO:0000313" key="10">
    <source>
        <dbReference type="Proteomes" id="UP000585437"/>
    </source>
</evidence>
<feature type="transmembrane region" description="Helical" evidence="7">
    <location>
        <begin position="175"/>
        <end position="197"/>
    </location>
</feature>
<dbReference type="SUPFAM" id="SSF103481">
    <property type="entry name" value="Multidrug resistance efflux transporter EmrE"/>
    <property type="match status" value="2"/>
</dbReference>
<keyword evidence="5 7" id="KW-0472">Membrane</keyword>
<dbReference type="PANTHER" id="PTHR22911">
    <property type="entry name" value="ACYL-MALONYL CONDENSING ENZYME-RELATED"/>
    <property type="match status" value="1"/>
</dbReference>
<comment type="caution">
    <text evidence="9">The sequence shown here is derived from an EMBL/GenBank/DDBJ whole genome shotgun (WGS) entry which is preliminary data.</text>
</comment>
<feature type="transmembrane region" description="Helical" evidence="7">
    <location>
        <begin position="67"/>
        <end position="89"/>
    </location>
</feature>
<keyword evidence="10" id="KW-1185">Reference proteome</keyword>
<proteinExistence type="inferred from homology"/>
<feature type="transmembrane region" description="Helical" evidence="7">
    <location>
        <begin position="265"/>
        <end position="282"/>
    </location>
</feature>
<dbReference type="Gene3D" id="1.10.3730.20">
    <property type="match status" value="1"/>
</dbReference>
<dbReference type="Pfam" id="PF00892">
    <property type="entry name" value="EamA"/>
    <property type="match status" value="2"/>
</dbReference>
<evidence type="ECO:0000256" key="2">
    <source>
        <dbReference type="ARBA" id="ARBA00009853"/>
    </source>
</evidence>
<keyword evidence="4 7" id="KW-1133">Transmembrane helix</keyword>
<evidence type="ECO:0000259" key="8">
    <source>
        <dbReference type="Pfam" id="PF00892"/>
    </source>
</evidence>
<evidence type="ECO:0000256" key="4">
    <source>
        <dbReference type="ARBA" id="ARBA00022989"/>
    </source>
</evidence>
<evidence type="ECO:0000256" key="5">
    <source>
        <dbReference type="ARBA" id="ARBA00023136"/>
    </source>
</evidence>
<dbReference type="Proteomes" id="UP000585437">
    <property type="component" value="Unassembled WGS sequence"/>
</dbReference>
<accession>A0A7X0JHE6</accession>
<dbReference type="PANTHER" id="PTHR22911:SF6">
    <property type="entry name" value="SOLUTE CARRIER FAMILY 35 MEMBER G1"/>
    <property type="match status" value="1"/>
</dbReference>
<sequence>MSLSENARGALVMAFAMAAFTFNDALVKSVTSELSIAQIIAVRGVMTTTLVYFIARHLRASISLKTLSHPLVLLRGFCELGATLAYFTALARLEFATAASIMQSLPLVVTLGAALIFREPVGWRRWSAIGVGLVGVLLILRPGAEGFSADAIYPLIALCFTACRDLTTRRISADIPTISITFFTSFANTLLGIILIVPMGGWQPVSAGTFSILVLTSLLVFAGYQTVIMAMRTGEVSFVTPFRYTSLIWALAIGILFFGEEPSGSMLAGAAIVIGSGLYTFAREKKRKQQVATAADVAPPGSTQTRETGR</sequence>
<dbReference type="InterPro" id="IPR037185">
    <property type="entry name" value="EmrE-like"/>
</dbReference>
<evidence type="ECO:0000256" key="3">
    <source>
        <dbReference type="ARBA" id="ARBA00022692"/>
    </source>
</evidence>
<comment type="similarity">
    <text evidence="2">Belongs to the drug/metabolite transporter (DMT) superfamily. 10 TMS drug/metabolite exporter (DME) (TC 2.A.7.3) family.</text>
</comment>
<reference evidence="9 10" key="1">
    <citation type="submission" date="2020-08" db="EMBL/GenBank/DDBJ databases">
        <title>The Agave Microbiome: Exploring the role of microbial communities in plant adaptations to desert environments.</title>
        <authorList>
            <person name="Partida-Martinez L.P."/>
        </authorList>
    </citation>
    <scope>NUCLEOTIDE SEQUENCE [LARGE SCALE GENOMIC DNA]</scope>
    <source>
        <strain evidence="9 10">AS3.12</strain>
    </source>
</reference>